<organism evidence="1 2">
    <name type="scientific">Staphylotrichum longicolle</name>
    <dbReference type="NCBI Taxonomy" id="669026"/>
    <lineage>
        <taxon>Eukaryota</taxon>
        <taxon>Fungi</taxon>
        <taxon>Dikarya</taxon>
        <taxon>Ascomycota</taxon>
        <taxon>Pezizomycotina</taxon>
        <taxon>Sordariomycetes</taxon>
        <taxon>Sordariomycetidae</taxon>
        <taxon>Sordariales</taxon>
        <taxon>Chaetomiaceae</taxon>
        <taxon>Staphylotrichum</taxon>
    </lineage>
</organism>
<dbReference type="EMBL" id="JAHCVI010000006">
    <property type="protein sequence ID" value="KAG7284044.1"/>
    <property type="molecule type" value="Genomic_DNA"/>
</dbReference>
<keyword evidence="2" id="KW-1185">Reference proteome</keyword>
<dbReference type="PANTHER" id="PTHR36681:SF3">
    <property type="entry name" value="NUCLEAR GTPASE, GERMINAL CENTER-ASSOCIATED, TANDEM DUPLICATE 3"/>
    <property type="match status" value="1"/>
</dbReference>
<gene>
    <name evidence="1" type="ORF">NEMBOFW57_010404</name>
</gene>
<dbReference type="PANTHER" id="PTHR36681">
    <property type="entry name" value="NUCLEAR GTPASE, GERMINAL CENTER-ASSOCIATED, TANDEM DUPLICATE 3"/>
    <property type="match status" value="1"/>
</dbReference>
<evidence type="ECO:0000313" key="1">
    <source>
        <dbReference type="EMBL" id="KAG7284044.1"/>
    </source>
</evidence>
<dbReference type="Proteomes" id="UP001197093">
    <property type="component" value="Unassembled WGS sequence"/>
</dbReference>
<reference evidence="1" key="1">
    <citation type="submission" date="2023-02" db="EMBL/GenBank/DDBJ databases">
        <authorList>
            <person name="Palmer J.M."/>
        </authorList>
    </citation>
    <scope>NUCLEOTIDE SEQUENCE</scope>
    <source>
        <strain evidence="1">FW57</strain>
    </source>
</reference>
<name>A0AAD4HSZ9_9PEZI</name>
<protein>
    <submittedName>
        <fullName evidence="1">Uncharacterized protein</fullName>
    </submittedName>
</protein>
<comment type="caution">
    <text evidence="1">The sequence shown here is derived from an EMBL/GenBank/DDBJ whole genome shotgun (WGS) entry which is preliminary data.</text>
</comment>
<sequence>MGSACTSVVTEYRQKTRAHTGFITIEVEHLSPSAIEEVIGELLWNYRQLYLPGVEEEGPSADTFPQRQRESAQAWSALEAAFQHKRGFREELLQDMSDGALERLTAQLVEWAREIEWPEGAVNGLWRSTAESAEECVEKTAVFMQDRYWPFTKIIRVYLNAQVLKTGVVLADLPGLQDTNLARVRATHDYLLRCNHIFVVANISRAITDQSLRSSLFSVVSRHVPMEWEDSAAQSLKIAVVCTKSEEINLDTARRDICARSSKPITASLLTDLDAQIITAKSTGNRPLRKHLKLQRERLLVDARNAHVTAALQAAYATKAGPGGGRLDVFCVSNAWYAKHARKGNVEMVRASGVPALRRFCYAMAADAQLRGRGTGWG</sequence>
<proteinExistence type="predicted"/>
<dbReference type="InterPro" id="IPR027417">
    <property type="entry name" value="P-loop_NTPase"/>
</dbReference>
<evidence type="ECO:0000313" key="2">
    <source>
        <dbReference type="Proteomes" id="UP001197093"/>
    </source>
</evidence>
<dbReference type="AlphaFoldDB" id="A0AAD4HSZ9"/>
<accession>A0AAD4HSZ9</accession>
<dbReference type="SUPFAM" id="SSF52540">
    <property type="entry name" value="P-loop containing nucleoside triphosphate hydrolases"/>
    <property type="match status" value="1"/>
</dbReference>